<reference evidence="1 2" key="1">
    <citation type="submission" date="2024-10" db="EMBL/GenBank/DDBJ databases">
        <title>The Natural Products Discovery Center: Release of the First 8490 Sequenced Strains for Exploring Actinobacteria Biosynthetic Diversity.</title>
        <authorList>
            <person name="Kalkreuter E."/>
            <person name="Kautsar S.A."/>
            <person name="Yang D."/>
            <person name="Bader C.D."/>
            <person name="Teijaro C.N."/>
            <person name="Fluegel L."/>
            <person name="Davis C.M."/>
            <person name="Simpson J.R."/>
            <person name="Lauterbach L."/>
            <person name="Steele A.D."/>
            <person name="Gui C."/>
            <person name="Meng S."/>
            <person name="Li G."/>
            <person name="Viehrig K."/>
            <person name="Ye F."/>
            <person name="Su P."/>
            <person name="Kiefer A.F."/>
            <person name="Nichols A."/>
            <person name="Cepeda A.J."/>
            <person name="Yan W."/>
            <person name="Fan B."/>
            <person name="Jiang Y."/>
            <person name="Adhikari A."/>
            <person name="Zheng C.-J."/>
            <person name="Schuster L."/>
            <person name="Cowan T.M."/>
            <person name="Smanski M.J."/>
            <person name="Chevrette M.G."/>
            <person name="De Carvalho L.P.S."/>
            <person name="Shen B."/>
        </authorList>
    </citation>
    <scope>NUCLEOTIDE SEQUENCE [LARGE SCALE GENOMIC DNA]</scope>
    <source>
        <strain evidence="1 2">NPDC015755</strain>
    </source>
</reference>
<dbReference type="Proteomes" id="UP001603013">
    <property type="component" value="Unassembled WGS sequence"/>
</dbReference>
<evidence type="ECO:0000313" key="1">
    <source>
        <dbReference type="EMBL" id="MFF8276755.1"/>
    </source>
</evidence>
<proteinExistence type="predicted"/>
<protein>
    <submittedName>
        <fullName evidence="1">Uncharacterized protein</fullName>
    </submittedName>
</protein>
<name>A0ABW6YAB8_9ACTN</name>
<organism evidence="1 2">
    <name type="scientific">Streptomyces lateritius</name>
    <dbReference type="NCBI Taxonomy" id="67313"/>
    <lineage>
        <taxon>Bacteria</taxon>
        <taxon>Bacillati</taxon>
        <taxon>Actinomycetota</taxon>
        <taxon>Actinomycetes</taxon>
        <taxon>Kitasatosporales</taxon>
        <taxon>Streptomycetaceae</taxon>
        <taxon>Streptomyces</taxon>
    </lineage>
</organism>
<sequence length="190" mass="20562">MPQLPEDIIDRLNQMERRLKALSTAVNTRPPVNEFRPATQSGGATVTRPLFRIFDGYNHEIFADDITTGGLARPWLPLLPPLATDPAKWPSTTAAAFTTIARSSNPIWQPKMRLALHTAASTGATGQVRVLVDNVQFGPTVTAGTTYDHLGLIPGDMKTRFGQTMNIEIQAMASGGTVYAQPVLIHGAQT</sequence>
<gene>
    <name evidence="1" type="ORF">ACF05T_11690</name>
</gene>
<comment type="caution">
    <text evidence="1">The sequence shown here is derived from an EMBL/GenBank/DDBJ whole genome shotgun (WGS) entry which is preliminary data.</text>
</comment>
<accession>A0ABW6YAB8</accession>
<evidence type="ECO:0000313" key="2">
    <source>
        <dbReference type="Proteomes" id="UP001603013"/>
    </source>
</evidence>
<dbReference type="RefSeq" id="WP_391934154.1">
    <property type="nucleotide sequence ID" value="NZ_JBIBSM010000005.1"/>
</dbReference>
<dbReference type="EMBL" id="JBIBSM010000005">
    <property type="protein sequence ID" value="MFF8276755.1"/>
    <property type="molecule type" value="Genomic_DNA"/>
</dbReference>
<keyword evidence="2" id="KW-1185">Reference proteome</keyword>